<evidence type="ECO:0000313" key="1">
    <source>
        <dbReference type="EMBL" id="PIT68837.1"/>
    </source>
</evidence>
<dbReference type="Proteomes" id="UP000230791">
    <property type="component" value="Unassembled WGS sequence"/>
</dbReference>
<accession>A0A2M6URQ3</accession>
<comment type="caution">
    <text evidence="1">The sequence shown here is derived from an EMBL/GenBank/DDBJ whole genome shotgun (WGS) entry which is preliminary data.</text>
</comment>
<reference evidence="1 2" key="1">
    <citation type="submission" date="2017-06" db="EMBL/GenBank/DDBJ databases">
        <title>Draft genome of Bartonella tribocorum C635.</title>
        <authorList>
            <person name="Hadjadj L."/>
            <person name="Jiyipong T."/>
            <person name="Diene S.M."/>
            <person name="Morand S."/>
            <person name="Rolain J.-M."/>
        </authorList>
    </citation>
    <scope>NUCLEOTIDE SEQUENCE [LARGE SCALE GENOMIC DNA]</scope>
    <source>
        <strain evidence="1 2">C635</strain>
    </source>
</reference>
<organism evidence="1 2">
    <name type="scientific">Bartonella tribocorum</name>
    <dbReference type="NCBI Taxonomy" id="85701"/>
    <lineage>
        <taxon>Bacteria</taxon>
        <taxon>Pseudomonadati</taxon>
        <taxon>Pseudomonadota</taxon>
        <taxon>Alphaproteobacteria</taxon>
        <taxon>Hyphomicrobiales</taxon>
        <taxon>Bartonellaceae</taxon>
        <taxon>Bartonella</taxon>
    </lineage>
</organism>
<evidence type="ECO:0000313" key="2">
    <source>
        <dbReference type="Proteomes" id="UP000230791"/>
    </source>
</evidence>
<dbReference type="AlphaFoldDB" id="A0A2M6URQ3"/>
<protein>
    <submittedName>
        <fullName evidence="1">Uncharacterized protein</fullName>
    </submittedName>
</protein>
<sequence length="119" mass="13892">MQTIYKQGVHIDQQEKHNGEKFLITALIHRLSNLKTVYEKPPNHPISKSDPLRHIYKLYKSVLANNLVKDKTAQILSNILLLNLFPRLKGRRFHPESIYKKTPFPPHGIHIAILMIRIL</sequence>
<proteinExistence type="predicted"/>
<name>A0A2M6URQ3_9HYPH</name>
<dbReference type="EMBL" id="NJPP01000031">
    <property type="protein sequence ID" value="PIT68837.1"/>
    <property type="molecule type" value="Genomic_DNA"/>
</dbReference>
<gene>
    <name evidence="1" type="ORF">CEV08_07360</name>
</gene>